<comment type="caution">
    <text evidence="3">The sequence shown here is derived from an EMBL/GenBank/DDBJ whole genome shotgun (WGS) entry which is preliminary data.</text>
</comment>
<feature type="signal peptide" evidence="2">
    <location>
        <begin position="1"/>
        <end position="27"/>
    </location>
</feature>
<dbReference type="OrthoDB" id="3474403at2"/>
<evidence type="ECO:0000256" key="1">
    <source>
        <dbReference type="SAM" id="MobiDB-lite"/>
    </source>
</evidence>
<feature type="compositionally biased region" description="Low complexity" evidence="1">
    <location>
        <begin position="25"/>
        <end position="37"/>
    </location>
</feature>
<evidence type="ECO:0000313" key="4">
    <source>
        <dbReference type="Proteomes" id="UP000256661"/>
    </source>
</evidence>
<keyword evidence="4" id="KW-1185">Reference proteome</keyword>
<accession>A0A3D9T255</accession>
<name>A0A3D9T255_9ACTN</name>
<sequence>MAQRRRAIVLGTVITAACATIGPAASASSTSSAGTTAIERHPEGGAYSGPVQARLLGTATVSTSLGDGQCGQSTLNGSINADGTGLTFTSATFGGPEGCGGDVSTVITAQNLPWTGGGVVYAPSGTRDGTVTIAGFRVRAVVQLFGGITCTFGGTLTASGYNPDNPNRPVPEVDEAQVAVNGAPVTKVSPSGFLCPATATVTATYALLGQSTPGVFDQSLKATGTP</sequence>
<dbReference type="AlphaFoldDB" id="A0A3D9T255"/>
<keyword evidence="2" id="KW-0732">Signal</keyword>
<dbReference type="Proteomes" id="UP000256661">
    <property type="component" value="Unassembled WGS sequence"/>
</dbReference>
<evidence type="ECO:0008006" key="5">
    <source>
        <dbReference type="Google" id="ProtNLM"/>
    </source>
</evidence>
<evidence type="ECO:0000313" key="3">
    <source>
        <dbReference type="EMBL" id="REE99325.1"/>
    </source>
</evidence>
<dbReference type="RefSeq" id="WP_147312399.1">
    <property type="nucleotide sequence ID" value="NZ_QTTT01000001.1"/>
</dbReference>
<reference evidence="3 4" key="1">
    <citation type="submission" date="2018-08" db="EMBL/GenBank/DDBJ databases">
        <title>Sequencing the genomes of 1000 actinobacteria strains.</title>
        <authorList>
            <person name="Klenk H.-P."/>
        </authorList>
    </citation>
    <scope>NUCLEOTIDE SEQUENCE [LARGE SCALE GENOMIC DNA]</scope>
    <source>
        <strain evidence="3 4">DSM 43927</strain>
    </source>
</reference>
<proteinExistence type="predicted"/>
<dbReference type="PROSITE" id="PS51257">
    <property type="entry name" value="PROKAR_LIPOPROTEIN"/>
    <property type="match status" value="1"/>
</dbReference>
<organism evidence="3 4">
    <name type="scientific">Thermomonospora umbrina</name>
    <dbReference type="NCBI Taxonomy" id="111806"/>
    <lineage>
        <taxon>Bacteria</taxon>
        <taxon>Bacillati</taxon>
        <taxon>Actinomycetota</taxon>
        <taxon>Actinomycetes</taxon>
        <taxon>Streptosporangiales</taxon>
        <taxon>Thermomonosporaceae</taxon>
        <taxon>Thermomonospora</taxon>
    </lineage>
</organism>
<feature type="region of interest" description="Disordered" evidence="1">
    <location>
        <begin position="25"/>
        <end position="44"/>
    </location>
</feature>
<protein>
    <recommendedName>
        <fullName evidence="5">Neocarzinostatin family protein</fullName>
    </recommendedName>
</protein>
<feature type="chain" id="PRO_5017565011" description="Neocarzinostatin family protein" evidence="2">
    <location>
        <begin position="28"/>
        <end position="226"/>
    </location>
</feature>
<dbReference type="EMBL" id="QTTT01000001">
    <property type="protein sequence ID" value="REE99325.1"/>
    <property type="molecule type" value="Genomic_DNA"/>
</dbReference>
<gene>
    <name evidence="3" type="ORF">DFJ69_4834</name>
</gene>
<evidence type="ECO:0000256" key="2">
    <source>
        <dbReference type="SAM" id="SignalP"/>
    </source>
</evidence>